<dbReference type="AlphaFoldDB" id="A0A3B4C396"/>
<dbReference type="OrthoDB" id="9940597at2759"/>
<dbReference type="Pfam" id="PF06989">
    <property type="entry name" value="BAALC_N"/>
    <property type="match status" value="1"/>
</dbReference>
<name>A0A3B4C396_PYGNA</name>
<evidence type="ECO:0000313" key="2">
    <source>
        <dbReference type="Ensembl" id="ENSPNAP00000005490.1"/>
    </source>
</evidence>
<feature type="compositionally biased region" description="Polar residues" evidence="1">
    <location>
        <begin position="25"/>
        <end position="44"/>
    </location>
</feature>
<reference evidence="2" key="2">
    <citation type="submission" date="2025-08" db="UniProtKB">
        <authorList>
            <consortium name="Ensembl"/>
        </authorList>
    </citation>
    <scope>IDENTIFICATION</scope>
</reference>
<dbReference type="GeneTree" id="ENSGT01030000234787"/>
<dbReference type="PANTHER" id="PTHR14731:SF0">
    <property type="entry name" value="BRAIN AND ACUTE LEUKEMIA CYTOPLASMIC PROTEIN"/>
    <property type="match status" value="1"/>
</dbReference>
<gene>
    <name evidence="2" type="primary">BAALC</name>
</gene>
<evidence type="ECO:0000313" key="3">
    <source>
        <dbReference type="Proteomes" id="UP001501920"/>
    </source>
</evidence>
<reference evidence="2 3" key="1">
    <citation type="submission" date="2020-10" db="EMBL/GenBank/DDBJ databases">
        <title>Pygocentrus nattereri (red-bellied piranha) genome, fPygNat1, primary haplotype.</title>
        <authorList>
            <person name="Myers G."/>
            <person name="Meyer A."/>
            <person name="Karagic N."/>
            <person name="Pippel M."/>
            <person name="Winkler S."/>
            <person name="Tracey A."/>
            <person name="Wood J."/>
            <person name="Formenti G."/>
            <person name="Howe K."/>
            <person name="Fedrigo O."/>
            <person name="Jarvis E.D."/>
        </authorList>
    </citation>
    <scope>NUCLEOTIDE SEQUENCE [LARGE SCALE GENOMIC DNA]</scope>
</reference>
<keyword evidence="3" id="KW-1185">Reference proteome</keyword>
<feature type="region of interest" description="Disordered" evidence="1">
    <location>
        <begin position="1"/>
        <end position="164"/>
    </location>
</feature>
<sequence length="164" mass="17263">MGCGGSRADAIEPRYPESWTRETESTWLTSTEAETPNGGSSSKSHAGCGGESGGASKENSTVAGRGVEPRSSLSFKERRMVNAGTQCGKQPLASSTCTNQQRRSRRGCPEQTNDSKWRTSKDVTVPSKDTSSGSEVASHSAMPNGESSAAHDKDSNAKGFSQVK</sequence>
<dbReference type="Ensembl" id="ENSPNAT00000005219.2">
    <property type="protein sequence ID" value="ENSPNAP00000005490.1"/>
    <property type="gene ID" value="ENSPNAG00000011691.2"/>
</dbReference>
<dbReference type="PANTHER" id="PTHR14731">
    <property type="entry name" value="BRAIN AND ACUTE LEUKEMIA CYTOPLASMIC PROTEIN"/>
    <property type="match status" value="1"/>
</dbReference>
<feature type="compositionally biased region" description="Polar residues" evidence="1">
    <location>
        <begin position="83"/>
        <end position="101"/>
    </location>
</feature>
<proteinExistence type="predicted"/>
<dbReference type="GO" id="GO:0005737">
    <property type="term" value="C:cytoplasm"/>
    <property type="evidence" value="ECO:0007669"/>
    <property type="project" value="InterPro"/>
</dbReference>
<evidence type="ECO:0000256" key="1">
    <source>
        <dbReference type="SAM" id="MobiDB-lite"/>
    </source>
</evidence>
<protein>
    <recommendedName>
        <fullName evidence="4">BAALC binder of MAP3K1 and KLF4 b</fullName>
    </recommendedName>
</protein>
<feature type="compositionally biased region" description="Basic and acidic residues" evidence="1">
    <location>
        <begin position="9"/>
        <end position="24"/>
    </location>
</feature>
<dbReference type="STRING" id="42514.ENSPNAP00000005490"/>
<dbReference type="InterPro" id="IPR009728">
    <property type="entry name" value="BAALC"/>
</dbReference>
<dbReference type="OMA" id="NTGTQCG"/>
<organism evidence="2 3">
    <name type="scientific">Pygocentrus nattereri</name>
    <name type="common">Red-bellied piranha</name>
    <dbReference type="NCBI Taxonomy" id="42514"/>
    <lineage>
        <taxon>Eukaryota</taxon>
        <taxon>Metazoa</taxon>
        <taxon>Chordata</taxon>
        <taxon>Craniata</taxon>
        <taxon>Vertebrata</taxon>
        <taxon>Euteleostomi</taxon>
        <taxon>Actinopterygii</taxon>
        <taxon>Neopterygii</taxon>
        <taxon>Teleostei</taxon>
        <taxon>Ostariophysi</taxon>
        <taxon>Characiformes</taxon>
        <taxon>Characoidei</taxon>
        <taxon>Pygocentrus</taxon>
    </lineage>
</organism>
<feature type="compositionally biased region" description="Polar residues" evidence="1">
    <location>
        <begin position="127"/>
        <end position="137"/>
    </location>
</feature>
<reference evidence="2" key="3">
    <citation type="submission" date="2025-09" db="UniProtKB">
        <authorList>
            <consortium name="Ensembl"/>
        </authorList>
    </citation>
    <scope>IDENTIFICATION</scope>
</reference>
<dbReference type="Proteomes" id="UP001501920">
    <property type="component" value="Chromosome 27"/>
</dbReference>
<accession>A0A3B4C396</accession>
<evidence type="ECO:0008006" key="4">
    <source>
        <dbReference type="Google" id="ProtNLM"/>
    </source>
</evidence>